<evidence type="ECO:0000256" key="1">
    <source>
        <dbReference type="SAM" id="MobiDB-lite"/>
    </source>
</evidence>
<feature type="compositionally biased region" description="Polar residues" evidence="1">
    <location>
        <begin position="51"/>
        <end position="63"/>
    </location>
</feature>
<proteinExistence type="predicted"/>
<sequence length="76" mass="8383">MCDFYPNFQSVPSLLPPFARGQLPGPDEAARLTQLLSKLMAQNGRVTQMNASLKGAQQQQQPTDAGRLTPTYYVDN</sequence>
<organism evidence="2 3">
    <name type="scientific">Heterodera trifolii</name>
    <dbReference type="NCBI Taxonomy" id="157864"/>
    <lineage>
        <taxon>Eukaryota</taxon>
        <taxon>Metazoa</taxon>
        <taxon>Ecdysozoa</taxon>
        <taxon>Nematoda</taxon>
        <taxon>Chromadorea</taxon>
        <taxon>Rhabditida</taxon>
        <taxon>Tylenchina</taxon>
        <taxon>Tylenchomorpha</taxon>
        <taxon>Tylenchoidea</taxon>
        <taxon>Heteroderidae</taxon>
        <taxon>Heteroderinae</taxon>
        <taxon>Heterodera</taxon>
    </lineage>
</organism>
<protein>
    <submittedName>
        <fullName evidence="2">Uncharacterized protein</fullName>
    </submittedName>
</protein>
<reference evidence="2 3" key="1">
    <citation type="submission" date="2024-10" db="EMBL/GenBank/DDBJ databases">
        <authorList>
            <person name="Kim D."/>
        </authorList>
    </citation>
    <scope>NUCLEOTIDE SEQUENCE [LARGE SCALE GENOMIC DNA]</scope>
    <source>
        <strain evidence="2">BH-2024</strain>
    </source>
</reference>
<name>A0ABD2LVL9_9BILA</name>
<dbReference type="AlphaFoldDB" id="A0ABD2LVL9"/>
<gene>
    <name evidence="2" type="ORF">niasHT_000078</name>
</gene>
<dbReference type="Proteomes" id="UP001620626">
    <property type="component" value="Unassembled WGS sequence"/>
</dbReference>
<evidence type="ECO:0000313" key="3">
    <source>
        <dbReference type="Proteomes" id="UP001620626"/>
    </source>
</evidence>
<accession>A0ABD2LVL9</accession>
<dbReference type="EMBL" id="JBICBT010000252">
    <property type="protein sequence ID" value="KAL3119300.1"/>
    <property type="molecule type" value="Genomic_DNA"/>
</dbReference>
<evidence type="ECO:0000313" key="2">
    <source>
        <dbReference type="EMBL" id="KAL3119300.1"/>
    </source>
</evidence>
<feature type="region of interest" description="Disordered" evidence="1">
    <location>
        <begin position="51"/>
        <end position="76"/>
    </location>
</feature>
<keyword evidence="3" id="KW-1185">Reference proteome</keyword>
<comment type="caution">
    <text evidence="2">The sequence shown here is derived from an EMBL/GenBank/DDBJ whole genome shotgun (WGS) entry which is preliminary data.</text>
</comment>